<accession>A0A0W8F7C9</accession>
<dbReference type="AlphaFoldDB" id="A0A0W8F7C9"/>
<sequence>MNLPDDDRRLFLKLYHSLLLYVNNKHKILKDFQSPEDLFKEALEDIEKLKEKLYSEPDQIDSFVRENPQGFSAEELEIISSWQHFVKGRFYIVRFLRDHAVFMNEGRSPKAYGVKGLAMQWELIGNLPRIVQATLLPFKGKITFDGSFSCYNIFFGSGMKSSINDSFRQAKASYGIITSLPFSPKDAAPSDAERLRAFLRSQESRDFHWQEIEELLSKKPELLPIYSEEMGRVQARKYRKKLKDIGINEGWFAIIEGIIIAGGQDQKEVEKIAYSLLPEEKRKLVHIFHLKRK</sequence>
<evidence type="ECO:0000313" key="1">
    <source>
        <dbReference type="EMBL" id="KUG16794.1"/>
    </source>
</evidence>
<organism evidence="1">
    <name type="scientific">hydrocarbon metagenome</name>
    <dbReference type="NCBI Taxonomy" id="938273"/>
    <lineage>
        <taxon>unclassified sequences</taxon>
        <taxon>metagenomes</taxon>
        <taxon>ecological metagenomes</taxon>
    </lineage>
</organism>
<reference evidence="1" key="1">
    <citation type="journal article" date="2015" name="Proc. Natl. Acad. Sci. U.S.A.">
        <title>Networks of energetic and metabolic interactions define dynamics in microbial communities.</title>
        <authorList>
            <person name="Embree M."/>
            <person name="Liu J.K."/>
            <person name="Al-Bassam M.M."/>
            <person name="Zengler K."/>
        </authorList>
    </citation>
    <scope>NUCLEOTIDE SEQUENCE</scope>
</reference>
<proteinExistence type="predicted"/>
<comment type="caution">
    <text evidence="1">The sequence shown here is derived from an EMBL/GenBank/DDBJ whole genome shotgun (WGS) entry which is preliminary data.</text>
</comment>
<dbReference type="EMBL" id="LNQE01001480">
    <property type="protein sequence ID" value="KUG16794.1"/>
    <property type="molecule type" value="Genomic_DNA"/>
</dbReference>
<gene>
    <name evidence="1" type="ORF">ASZ90_013532</name>
</gene>
<protein>
    <submittedName>
        <fullName evidence="1">Uncharacterized protein</fullName>
    </submittedName>
</protein>
<name>A0A0W8F7C9_9ZZZZ</name>